<keyword evidence="2" id="KW-0255">Endonuclease</keyword>
<gene>
    <name evidence="2" type="ORF">LCPAC304_07040</name>
</gene>
<dbReference type="Pfam" id="PF04480">
    <property type="entry name" value="DUF559"/>
    <property type="match status" value="1"/>
</dbReference>
<dbReference type="InterPro" id="IPR007569">
    <property type="entry name" value="DUF559"/>
</dbReference>
<dbReference type="Gene3D" id="3.40.960.10">
    <property type="entry name" value="VSR Endonuclease"/>
    <property type="match status" value="1"/>
</dbReference>
<evidence type="ECO:0000259" key="1">
    <source>
        <dbReference type="Pfam" id="PF04480"/>
    </source>
</evidence>
<accession>A0A481Z978</accession>
<dbReference type="InterPro" id="IPR011335">
    <property type="entry name" value="Restrct_endonuc-II-like"/>
</dbReference>
<keyword evidence="2" id="KW-0540">Nuclease</keyword>
<keyword evidence="2" id="KW-0378">Hydrolase</keyword>
<dbReference type="GO" id="GO:0004519">
    <property type="term" value="F:endonuclease activity"/>
    <property type="evidence" value="ECO:0007669"/>
    <property type="project" value="UniProtKB-KW"/>
</dbReference>
<proteinExistence type="predicted"/>
<dbReference type="SUPFAM" id="SSF52980">
    <property type="entry name" value="Restriction endonuclease-like"/>
    <property type="match status" value="1"/>
</dbReference>
<organism evidence="2">
    <name type="scientific">Pithovirus LCPAC304</name>
    <dbReference type="NCBI Taxonomy" id="2506594"/>
    <lineage>
        <taxon>Viruses</taxon>
        <taxon>Pithoviruses</taxon>
    </lineage>
</organism>
<dbReference type="EMBL" id="MK500576">
    <property type="protein sequence ID" value="QBK92357.1"/>
    <property type="molecule type" value="Genomic_DNA"/>
</dbReference>
<evidence type="ECO:0000313" key="2">
    <source>
        <dbReference type="EMBL" id="QBK92357.1"/>
    </source>
</evidence>
<name>A0A481Z978_9VIRU</name>
<sequence length="115" mass="13571">MLNDCERLTNRTKTNYRLPFDFGLVDNNVIIELDGPQHFIQVMNWKAPKKQQKRDKYKMEKANENGYTVIRLLQEDVFNDISDWEDKLRTTLNKKFVTPTSSGYIAGKNKYACFD</sequence>
<protein>
    <submittedName>
        <fullName evidence="2">Very-short-patch-repair endonuclease</fullName>
    </submittedName>
</protein>
<feature type="domain" description="DUF559" evidence="1">
    <location>
        <begin position="20"/>
        <end position="90"/>
    </location>
</feature>
<reference evidence="2" key="1">
    <citation type="journal article" date="2019" name="MBio">
        <title>Virus Genomes from Deep Sea Sediments Expand the Ocean Megavirome and Support Independent Origins of Viral Gigantism.</title>
        <authorList>
            <person name="Backstrom D."/>
            <person name="Yutin N."/>
            <person name="Jorgensen S.L."/>
            <person name="Dharamshi J."/>
            <person name="Homa F."/>
            <person name="Zaremba-Niedwiedzka K."/>
            <person name="Spang A."/>
            <person name="Wolf Y.I."/>
            <person name="Koonin E.V."/>
            <person name="Ettema T.J."/>
        </authorList>
    </citation>
    <scope>NUCLEOTIDE SEQUENCE</scope>
</reference>